<keyword evidence="10" id="KW-1185">Reference proteome</keyword>
<evidence type="ECO:0000256" key="3">
    <source>
        <dbReference type="ARBA" id="ARBA00022519"/>
    </source>
</evidence>
<evidence type="ECO:0000256" key="6">
    <source>
        <dbReference type="ARBA" id="ARBA00023136"/>
    </source>
</evidence>
<dbReference type="Proteomes" id="UP000199409">
    <property type="component" value="Unassembled WGS sequence"/>
</dbReference>
<feature type="transmembrane region" description="Helical" evidence="7">
    <location>
        <begin position="137"/>
        <end position="160"/>
    </location>
</feature>
<evidence type="ECO:0000313" key="9">
    <source>
        <dbReference type="EMBL" id="SEA80725.1"/>
    </source>
</evidence>
<dbReference type="OrthoDB" id="9790209at2"/>
<feature type="transmembrane region" description="Helical" evidence="7">
    <location>
        <begin position="56"/>
        <end position="77"/>
    </location>
</feature>
<keyword evidence="5 7" id="KW-1133">Transmembrane helix</keyword>
<feature type="transmembrane region" description="Helical" evidence="7">
    <location>
        <begin position="269"/>
        <end position="296"/>
    </location>
</feature>
<reference evidence="9 10" key="1">
    <citation type="submission" date="2016-10" db="EMBL/GenBank/DDBJ databases">
        <authorList>
            <person name="de Groot N.N."/>
        </authorList>
    </citation>
    <scope>NUCLEOTIDE SEQUENCE [LARGE SCALE GENOMIC DNA]</scope>
    <source>
        <strain evidence="9 10">DSM 7343</strain>
    </source>
</reference>
<sequence>MDSSYLLILAILLGSLAATVPVFMALFFTGTFGLVYLLGIDPQIVIEVLYRSMDKFALVVVMFFVLCGNIMTTGSIVEKLIKTANVLVGFLPGGLAMAGILACGFFGAISGSTVATVVAIGGFMIPALVENDYDEKFSVGVMTTAPILGVVIPPSIAMILYAMVSNDPLEELFLTGFVPGLMIMGAMSLYAYLVCKKKGLKTIHRPNLKEALPVIRESIWALFLPVLIFGGIYSGMFTANEAAVVACFYAFFVEIFIHRDMKLLDVKRVIVSSAVTSATLLIIVAGASVFGEYLTFEQIPNKIATAVVSSISSPWVFLLAVNILLLIIGMFMDIISATLILTPIFLPLLNKFGINTMHFGLLMTINLGIGYCTPPLGVSLYISGATVNRDLVYVSKAVMPFLLIQIAILLILTFFPDLVLFLPRWVYG</sequence>
<keyword evidence="2" id="KW-1003">Cell membrane</keyword>
<keyword evidence="4 7" id="KW-0812">Transmembrane</keyword>
<evidence type="ECO:0000256" key="7">
    <source>
        <dbReference type="SAM" id="Phobius"/>
    </source>
</evidence>
<evidence type="ECO:0000256" key="1">
    <source>
        <dbReference type="ARBA" id="ARBA00004429"/>
    </source>
</evidence>
<dbReference type="PANTHER" id="PTHR33362">
    <property type="entry name" value="SIALIC ACID TRAP TRANSPORTER PERMEASE PROTEIN SIAT-RELATED"/>
    <property type="match status" value="1"/>
</dbReference>
<proteinExistence type="predicted"/>
<feature type="domain" description="TRAP C4-dicarboxylate transport system permease DctM subunit" evidence="8">
    <location>
        <begin position="10"/>
        <end position="417"/>
    </location>
</feature>
<evidence type="ECO:0000259" key="8">
    <source>
        <dbReference type="Pfam" id="PF06808"/>
    </source>
</evidence>
<feature type="transmembrane region" description="Helical" evidence="7">
    <location>
        <begin position="97"/>
        <end position="125"/>
    </location>
</feature>
<dbReference type="PIRSF" id="PIRSF006066">
    <property type="entry name" value="HI0050"/>
    <property type="match status" value="1"/>
</dbReference>
<feature type="transmembrane region" description="Helical" evidence="7">
    <location>
        <begin position="402"/>
        <end position="422"/>
    </location>
</feature>
<dbReference type="AlphaFoldDB" id="A0A1H4E6Q0"/>
<keyword evidence="6 7" id="KW-0472">Membrane</keyword>
<feature type="transmembrane region" description="Helical" evidence="7">
    <location>
        <begin position="316"/>
        <end position="349"/>
    </location>
</feature>
<dbReference type="EMBL" id="FNQN01000013">
    <property type="protein sequence ID" value="SEA80725.1"/>
    <property type="molecule type" value="Genomic_DNA"/>
</dbReference>
<dbReference type="GO" id="GO:0022857">
    <property type="term" value="F:transmembrane transporter activity"/>
    <property type="evidence" value="ECO:0007669"/>
    <property type="project" value="TreeGrafter"/>
</dbReference>
<dbReference type="Pfam" id="PF06808">
    <property type="entry name" value="DctM"/>
    <property type="match status" value="1"/>
</dbReference>
<accession>A0A1H4E6Q0</accession>
<protein>
    <submittedName>
        <fullName evidence="9">C4-dicarboxylate transporter, DctM subunit</fullName>
    </submittedName>
</protein>
<dbReference type="GO" id="GO:0005886">
    <property type="term" value="C:plasma membrane"/>
    <property type="evidence" value="ECO:0007669"/>
    <property type="project" value="UniProtKB-SubCell"/>
</dbReference>
<evidence type="ECO:0000256" key="2">
    <source>
        <dbReference type="ARBA" id="ARBA00022475"/>
    </source>
</evidence>
<keyword evidence="3" id="KW-0997">Cell inner membrane</keyword>
<feature type="transmembrane region" description="Helical" evidence="7">
    <location>
        <begin position="239"/>
        <end position="257"/>
    </location>
</feature>
<comment type="subcellular location">
    <subcellularLocation>
        <location evidence="1">Cell inner membrane</location>
        <topology evidence="1">Multi-pass membrane protein</topology>
    </subcellularLocation>
</comment>
<organism evidence="9 10">
    <name type="scientific">Desulfuromusa kysingii</name>
    <dbReference type="NCBI Taxonomy" id="37625"/>
    <lineage>
        <taxon>Bacteria</taxon>
        <taxon>Pseudomonadati</taxon>
        <taxon>Thermodesulfobacteriota</taxon>
        <taxon>Desulfuromonadia</taxon>
        <taxon>Desulfuromonadales</taxon>
        <taxon>Geopsychrobacteraceae</taxon>
        <taxon>Desulfuromusa</taxon>
    </lineage>
</organism>
<evidence type="ECO:0000256" key="5">
    <source>
        <dbReference type="ARBA" id="ARBA00022989"/>
    </source>
</evidence>
<feature type="transmembrane region" description="Helical" evidence="7">
    <location>
        <begin position="361"/>
        <end position="382"/>
    </location>
</feature>
<dbReference type="STRING" id="37625.SAMN05660420_03257"/>
<evidence type="ECO:0000256" key="4">
    <source>
        <dbReference type="ARBA" id="ARBA00022692"/>
    </source>
</evidence>
<feature type="transmembrane region" description="Helical" evidence="7">
    <location>
        <begin position="214"/>
        <end position="233"/>
    </location>
</feature>
<feature type="transmembrane region" description="Helical" evidence="7">
    <location>
        <begin position="172"/>
        <end position="193"/>
    </location>
</feature>
<gene>
    <name evidence="9" type="ORF">SAMN05660420_03257</name>
</gene>
<dbReference type="InterPro" id="IPR010656">
    <property type="entry name" value="DctM"/>
</dbReference>
<name>A0A1H4E6Q0_9BACT</name>
<dbReference type="InterPro" id="IPR004681">
    <property type="entry name" value="TRAP_DctM"/>
</dbReference>
<dbReference type="RefSeq" id="WP_092350793.1">
    <property type="nucleotide sequence ID" value="NZ_FNQN01000013.1"/>
</dbReference>
<dbReference type="NCBIfam" id="TIGR00786">
    <property type="entry name" value="dctM"/>
    <property type="match status" value="1"/>
</dbReference>
<dbReference type="PANTHER" id="PTHR33362:SF5">
    <property type="entry name" value="C4-DICARBOXYLATE TRAP TRANSPORTER LARGE PERMEASE PROTEIN DCTM"/>
    <property type="match status" value="1"/>
</dbReference>
<evidence type="ECO:0000313" key="10">
    <source>
        <dbReference type="Proteomes" id="UP000199409"/>
    </source>
</evidence>